<keyword evidence="3" id="KW-1185">Reference proteome</keyword>
<dbReference type="EMBL" id="BNAT01000016">
    <property type="protein sequence ID" value="GHE30135.1"/>
    <property type="molecule type" value="Genomic_DNA"/>
</dbReference>
<sequence>MEGVRESLPPARREVADYWLAVMFRHTQELTAEGVQDRPLADTGGEPWPR</sequence>
<proteinExistence type="predicted"/>
<gene>
    <name evidence="2" type="ORF">GCM10017771_46190</name>
</gene>
<evidence type="ECO:0000256" key="1">
    <source>
        <dbReference type="SAM" id="MobiDB-lite"/>
    </source>
</evidence>
<evidence type="ECO:0000313" key="2">
    <source>
        <dbReference type="EMBL" id="GHE30135.1"/>
    </source>
</evidence>
<feature type="region of interest" description="Disordered" evidence="1">
    <location>
        <begin position="31"/>
        <end position="50"/>
    </location>
</feature>
<reference evidence="2" key="2">
    <citation type="submission" date="2020-09" db="EMBL/GenBank/DDBJ databases">
        <authorList>
            <person name="Sun Q."/>
            <person name="Zhou Y."/>
        </authorList>
    </citation>
    <scope>NUCLEOTIDE SEQUENCE</scope>
    <source>
        <strain evidence="2">CGMCC 4.7403</strain>
    </source>
</reference>
<dbReference type="Proteomes" id="UP000603227">
    <property type="component" value="Unassembled WGS sequence"/>
</dbReference>
<organism evidence="2 3">
    <name type="scientific">Streptomyces capitiformicae</name>
    <dbReference type="NCBI Taxonomy" id="2014920"/>
    <lineage>
        <taxon>Bacteria</taxon>
        <taxon>Bacillati</taxon>
        <taxon>Actinomycetota</taxon>
        <taxon>Actinomycetes</taxon>
        <taxon>Kitasatosporales</taxon>
        <taxon>Streptomycetaceae</taxon>
        <taxon>Streptomyces</taxon>
    </lineage>
</organism>
<name>A0A919DBJ7_9ACTN</name>
<reference evidence="2" key="1">
    <citation type="journal article" date="2014" name="Int. J. Syst. Evol. Microbiol.">
        <title>Complete genome sequence of Corynebacterium casei LMG S-19264T (=DSM 44701T), isolated from a smear-ripened cheese.</title>
        <authorList>
            <consortium name="US DOE Joint Genome Institute (JGI-PGF)"/>
            <person name="Walter F."/>
            <person name="Albersmeier A."/>
            <person name="Kalinowski J."/>
            <person name="Ruckert C."/>
        </authorList>
    </citation>
    <scope>NUCLEOTIDE SEQUENCE</scope>
    <source>
        <strain evidence="2">CGMCC 4.7403</strain>
    </source>
</reference>
<accession>A0A919DBJ7</accession>
<protein>
    <submittedName>
        <fullName evidence="2">Uncharacterized protein</fullName>
    </submittedName>
</protein>
<dbReference type="AlphaFoldDB" id="A0A919DBJ7"/>
<dbReference type="RefSeq" id="WP_189784365.1">
    <property type="nucleotide sequence ID" value="NZ_BNAT01000016.1"/>
</dbReference>
<evidence type="ECO:0000313" key="3">
    <source>
        <dbReference type="Proteomes" id="UP000603227"/>
    </source>
</evidence>
<comment type="caution">
    <text evidence="2">The sequence shown here is derived from an EMBL/GenBank/DDBJ whole genome shotgun (WGS) entry which is preliminary data.</text>
</comment>